<keyword evidence="2" id="KW-1185">Reference proteome</keyword>
<reference evidence="1 2" key="1">
    <citation type="journal article" date="2024" name="IMA Fungus">
        <title>IMA Genome - F19 : A genome assembly and annotation guide to empower mycologists, including annotated draft genome sequences of Ceratocystis pirilliformis, Diaporthe australafricana, Fusarium ophioides, Paecilomyces lecythidis, and Sporothrix stenoceras.</title>
        <authorList>
            <person name="Aylward J."/>
            <person name="Wilson A.M."/>
            <person name="Visagie C.M."/>
            <person name="Spraker J."/>
            <person name="Barnes I."/>
            <person name="Buitendag C."/>
            <person name="Ceriani C."/>
            <person name="Del Mar Angel L."/>
            <person name="du Plessis D."/>
            <person name="Fuchs T."/>
            <person name="Gasser K."/>
            <person name="Kramer D."/>
            <person name="Li W."/>
            <person name="Munsamy K."/>
            <person name="Piso A."/>
            <person name="Price J.L."/>
            <person name="Sonnekus B."/>
            <person name="Thomas C."/>
            <person name="van der Nest A."/>
            <person name="van Dijk A."/>
            <person name="van Heerden A."/>
            <person name="van Vuuren N."/>
            <person name="Yilmaz N."/>
            <person name="Duong T.A."/>
            <person name="van der Merwe N.A."/>
            <person name="Wingfield M.J."/>
            <person name="Wingfield B.D."/>
        </authorList>
    </citation>
    <scope>NUCLEOTIDE SEQUENCE [LARGE SCALE GENOMIC DNA]</scope>
    <source>
        <strain evidence="1 2">CMW 18300</strain>
    </source>
</reference>
<sequence>MTLLDEEEPLGSFEVPLDLSSEGDEFHTQNASPHDYERRNVIERTQGAVHIYCDLMDVKHGHLGADENDEDDLATLLVFRFRFDPQKNSRRVLLARVKVEFLSSGTSVSAPEVEAIAPEERWSLKPTQDTESLKKGSEATLGASGASFVNATGKITLEKTVTRDVTSATTVTGAMNLGTGKNSGAYTAAVWTLLENERRSSGVPDSVRVAVLVRREDNEPFNAMVTMEVQADMATSFGKFFSKTPLDDPVLFNPQAYSKNEKHPKKGRLCGVQNLQEVDLYSLCDARMSAQAFWAQDQGKAS</sequence>
<evidence type="ECO:0008006" key="3">
    <source>
        <dbReference type="Google" id="ProtNLM"/>
    </source>
</evidence>
<gene>
    <name evidence="1" type="ORF">Daus18300_003318</name>
</gene>
<dbReference type="Proteomes" id="UP001583177">
    <property type="component" value="Unassembled WGS sequence"/>
</dbReference>
<proteinExistence type="predicted"/>
<comment type="caution">
    <text evidence="1">The sequence shown here is derived from an EMBL/GenBank/DDBJ whole genome shotgun (WGS) entry which is preliminary data.</text>
</comment>
<protein>
    <recommendedName>
        <fullName evidence="3">C2 NT-type domain-containing protein</fullName>
    </recommendedName>
</protein>
<evidence type="ECO:0000313" key="2">
    <source>
        <dbReference type="Proteomes" id="UP001583177"/>
    </source>
</evidence>
<name>A0ABR3XHT9_9PEZI</name>
<evidence type="ECO:0000313" key="1">
    <source>
        <dbReference type="EMBL" id="KAL1875247.1"/>
    </source>
</evidence>
<accession>A0ABR3XHT9</accession>
<dbReference type="EMBL" id="JAWRVE010000020">
    <property type="protein sequence ID" value="KAL1875247.1"/>
    <property type="molecule type" value="Genomic_DNA"/>
</dbReference>
<organism evidence="1 2">
    <name type="scientific">Diaporthe australafricana</name>
    <dbReference type="NCBI Taxonomy" id="127596"/>
    <lineage>
        <taxon>Eukaryota</taxon>
        <taxon>Fungi</taxon>
        <taxon>Dikarya</taxon>
        <taxon>Ascomycota</taxon>
        <taxon>Pezizomycotina</taxon>
        <taxon>Sordariomycetes</taxon>
        <taxon>Sordariomycetidae</taxon>
        <taxon>Diaporthales</taxon>
        <taxon>Diaporthaceae</taxon>
        <taxon>Diaporthe</taxon>
    </lineage>
</organism>